<dbReference type="Proteomes" id="UP000219336">
    <property type="component" value="Unassembled WGS sequence"/>
</dbReference>
<dbReference type="EMBL" id="OANU01000064">
    <property type="protein sequence ID" value="SNX49528.1"/>
    <property type="molecule type" value="Genomic_DNA"/>
</dbReference>
<evidence type="ECO:0008006" key="3">
    <source>
        <dbReference type="Google" id="ProtNLM"/>
    </source>
</evidence>
<sequence length="128" mass="14983">MSVRLTLFYDATCPLCVREMRSLQSHDTEKYIKLVDIFSPEFAAYPEIDPKAASDRLHAYDADGNLLLGLDVTHRAWSLVGKPYLYAFTRWPIMKTLCDWAYLKFAKNRYHISGWLTGKKRCERCRLE</sequence>
<dbReference type="PANTHER" id="PTHR34290:SF2">
    <property type="entry name" value="OS04G0668800 PROTEIN"/>
    <property type="match status" value="1"/>
</dbReference>
<dbReference type="Pfam" id="PF04134">
    <property type="entry name" value="DCC1-like"/>
    <property type="match status" value="1"/>
</dbReference>
<organism evidence="1 2">
    <name type="scientific">Vibrio thalassae</name>
    <dbReference type="NCBI Taxonomy" id="1243014"/>
    <lineage>
        <taxon>Bacteria</taxon>
        <taxon>Pseudomonadati</taxon>
        <taxon>Pseudomonadota</taxon>
        <taxon>Gammaproteobacteria</taxon>
        <taxon>Vibrionales</taxon>
        <taxon>Vibrionaceae</taxon>
        <taxon>Vibrio</taxon>
    </lineage>
</organism>
<name>A0A240ELH0_9VIBR</name>
<evidence type="ECO:0000313" key="2">
    <source>
        <dbReference type="Proteomes" id="UP000219336"/>
    </source>
</evidence>
<evidence type="ECO:0000313" key="1">
    <source>
        <dbReference type="EMBL" id="SNX49528.1"/>
    </source>
</evidence>
<reference evidence="2" key="1">
    <citation type="submission" date="2016-06" db="EMBL/GenBank/DDBJ databases">
        <authorList>
            <person name="Rodrigo-Torres L."/>
            <person name="Arahal R.D."/>
            <person name="Lucena T."/>
        </authorList>
    </citation>
    <scope>NUCLEOTIDE SEQUENCE [LARGE SCALE GENOMIC DNA]</scope>
    <source>
        <strain evidence="2">CECT8203</strain>
    </source>
</reference>
<accession>A0A240ELH0</accession>
<dbReference type="RefSeq" id="WP_096994574.1">
    <property type="nucleotide sequence ID" value="NZ_JBHSII010000011.1"/>
</dbReference>
<gene>
    <name evidence="1" type="ORF">VTH8203_03176</name>
</gene>
<dbReference type="InterPro" id="IPR007263">
    <property type="entry name" value="DCC1-like"/>
</dbReference>
<proteinExistence type="predicted"/>
<dbReference type="OrthoDB" id="5294764at2"/>
<protein>
    <recommendedName>
        <fullName evidence="3">DUF393 domain-containing protein</fullName>
    </recommendedName>
</protein>
<dbReference type="GO" id="GO:0015035">
    <property type="term" value="F:protein-disulfide reductase activity"/>
    <property type="evidence" value="ECO:0007669"/>
    <property type="project" value="InterPro"/>
</dbReference>
<dbReference type="PANTHER" id="PTHR34290">
    <property type="entry name" value="SI:CH73-390P7.2"/>
    <property type="match status" value="1"/>
</dbReference>
<dbReference type="AlphaFoldDB" id="A0A240ELH0"/>
<keyword evidence="2" id="KW-1185">Reference proteome</keyword>
<dbReference type="InterPro" id="IPR044691">
    <property type="entry name" value="DCC1_Trx"/>
</dbReference>